<comment type="similarity">
    <text evidence="2">Belongs to the methyltransferase superfamily.</text>
</comment>
<gene>
    <name evidence="13" type="ORF">SORBI_3010G261900</name>
</gene>
<dbReference type="GO" id="GO:0012505">
    <property type="term" value="C:endomembrane system"/>
    <property type="evidence" value="ECO:0007669"/>
    <property type="project" value="UniProtKB-SubCell"/>
</dbReference>
<feature type="compositionally biased region" description="Acidic residues" evidence="11">
    <location>
        <begin position="270"/>
        <end position="282"/>
    </location>
</feature>
<protein>
    <recommendedName>
        <fullName evidence="15">Methyltransferase</fullName>
    </recommendedName>
</protein>
<evidence type="ECO:0000256" key="10">
    <source>
        <dbReference type="ARBA" id="ARBA00037847"/>
    </source>
</evidence>
<organism evidence="13 14">
    <name type="scientific">Sorghum bicolor</name>
    <name type="common">Sorghum</name>
    <name type="synonym">Sorghum vulgare</name>
    <dbReference type="NCBI Taxonomy" id="4558"/>
    <lineage>
        <taxon>Eukaryota</taxon>
        <taxon>Viridiplantae</taxon>
        <taxon>Streptophyta</taxon>
        <taxon>Embryophyta</taxon>
        <taxon>Tracheophyta</taxon>
        <taxon>Spermatophyta</taxon>
        <taxon>Magnoliopsida</taxon>
        <taxon>Liliopsida</taxon>
        <taxon>Poales</taxon>
        <taxon>Poaceae</taxon>
        <taxon>PACMAD clade</taxon>
        <taxon>Panicoideae</taxon>
        <taxon>Andropogonodae</taxon>
        <taxon>Andropogoneae</taxon>
        <taxon>Sorghinae</taxon>
        <taxon>Sorghum</taxon>
    </lineage>
</organism>
<dbReference type="GO" id="GO:0005737">
    <property type="term" value="C:cytoplasm"/>
    <property type="evidence" value="ECO:0000318"/>
    <property type="project" value="GO_Central"/>
</dbReference>
<dbReference type="GO" id="GO:0016020">
    <property type="term" value="C:membrane"/>
    <property type="evidence" value="ECO:0007669"/>
    <property type="project" value="UniProtKB-SubCell"/>
</dbReference>
<dbReference type="PANTHER" id="PTHR10108:SF1077">
    <property type="entry name" value="METHYLTRANSFERASE PMT27-RELATED"/>
    <property type="match status" value="1"/>
</dbReference>
<evidence type="ECO:0000256" key="8">
    <source>
        <dbReference type="ARBA" id="ARBA00023136"/>
    </source>
</evidence>
<dbReference type="FunFam" id="3.40.50.150:FF:000084">
    <property type="entry name" value="probable methyltransferase PMT23"/>
    <property type="match status" value="1"/>
</dbReference>
<evidence type="ECO:0000313" key="13">
    <source>
        <dbReference type="EMBL" id="OQU77087.1"/>
    </source>
</evidence>
<keyword evidence="8 12" id="KW-0472">Membrane</keyword>
<feature type="compositionally biased region" description="Basic and acidic residues" evidence="11">
    <location>
        <begin position="190"/>
        <end position="207"/>
    </location>
</feature>
<sequence>MAGGGARGSRAGGAKRGAASSSASSAAAASACVYYATTALLVALCVAGAYFLTSTSSSSAAAADGDAATVTAYRHTTRSSFAYEVTRERAAPAPPRGAEARDKPAAAKAVGAEEEPRPDDRSAVATVAAMDDPHARPDEERVLDEAAGVEEEQRVSAAGVEDVKGEDGGHLAAGDDEAASARGGEEEEKEREAAVMEESSREQREQEQEPLLEMPHERARAAAAAVEEKNLDGGIEEESNAGQRQREEEQSALEEQQAAAGNQLRREAQEDPQADGGDEGMEEEQRGREQPQGEEETSTRSSSVSGSSGDADGGDGDKPAVSESEHTGGADGNASQDDGLSVEDSLVAEDRVEEQKAWATQADESHRETDRREEGGENDGNGAENAGFEEHEWRLCNVKAGADYIPCLDNEKAIKKLRPENFRRYEHRERHCPDEGPTCLVALPSGYRRPIEWPKSRDRVWYSNVPHTKLVEVKGHQNWVKVSGQYLTFPGGGTQFIHGALHYIDFLQQSVRAIAWGKHTRVVLDVGCGVASFGGYLFERDVVTMSFAPKDEHEAQVQMALERGIPAISAVMGSKRLPFPSKSFDLVHCARCRVPWHADGGALLLELNRVLRPGGFFVWSATPVYQKLTEDVEIWKAMTSLTKSLCWELTSIKKDRLNGVGVAFYRKPTTNECYEARKRQQPPMCADDDDANAAWYIRLNSCVHRVPTGPSERGARWPAEWPRRVRTPPYWLNGSLAGVYGKPAPEDFTVDHDHWRRVVDGSYLNGLGIDWSRVRNVMDMRAAYGGFAAALREKKIWVMNVVNVDAPDTLPVIFERGLLGIYHDWCESFSTYPRTYDLLHADHLFSKIKERCAVLPVVVEVDRIVRPGGSIIVRDEAGAVGEVEKLLRSLHWDVRLTFSKNDEGVMYAEKSDWRPELLEEPLL</sequence>
<evidence type="ECO:0000256" key="4">
    <source>
        <dbReference type="ARBA" id="ARBA00022679"/>
    </source>
</evidence>
<dbReference type="GO" id="GO:0008168">
    <property type="term" value="F:methyltransferase activity"/>
    <property type="evidence" value="ECO:0007669"/>
    <property type="project" value="UniProtKB-KW"/>
</dbReference>
<dbReference type="eggNOG" id="ENOG502QQH0">
    <property type="taxonomic scope" value="Eukaryota"/>
</dbReference>
<accession>A0A1W0VUW6</accession>
<keyword evidence="6" id="KW-0735">Signal-anchor</keyword>
<feature type="region of interest" description="Disordered" evidence="11">
    <location>
        <begin position="352"/>
        <end position="386"/>
    </location>
</feature>
<evidence type="ECO:0000256" key="1">
    <source>
        <dbReference type="ARBA" id="ARBA00004606"/>
    </source>
</evidence>
<evidence type="ECO:0000313" key="14">
    <source>
        <dbReference type="Proteomes" id="UP000000768"/>
    </source>
</evidence>
<dbReference type="CDD" id="cd02440">
    <property type="entry name" value="AdoMet_MTases"/>
    <property type="match status" value="1"/>
</dbReference>
<dbReference type="OMA" id="NACMHRV"/>
<dbReference type="InParanoid" id="A0A1W0VUW6"/>
<keyword evidence="3" id="KW-0489">Methyltransferase</keyword>
<dbReference type="SUPFAM" id="SSF53335">
    <property type="entry name" value="S-adenosyl-L-methionine-dependent methyltransferases"/>
    <property type="match status" value="2"/>
</dbReference>
<evidence type="ECO:0008006" key="15">
    <source>
        <dbReference type="Google" id="ProtNLM"/>
    </source>
</evidence>
<dbReference type="Pfam" id="PF03141">
    <property type="entry name" value="Methyltransf_29"/>
    <property type="match status" value="1"/>
</dbReference>
<feature type="compositionally biased region" description="Basic and acidic residues" evidence="11">
    <location>
        <begin position="214"/>
        <end position="231"/>
    </location>
</feature>
<comment type="subcellular location">
    <subcellularLocation>
        <location evidence="10">Endomembrane system</location>
        <topology evidence="10">Single-pass membrane protein</topology>
    </subcellularLocation>
    <subcellularLocation>
        <location evidence="1">Membrane</location>
        <topology evidence="1">Single-pass type II membrane protein</topology>
    </subcellularLocation>
</comment>
<dbReference type="InterPro" id="IPR004159">
    <property type="entry name" value="Put_SAM_MeTrfase"/>
</dbReference>
<keyword evidence="7 12" id="KW-1133">Transmembrane helix</keyword>
<dbReference type="EMBL" id="CM000769">
    <property type="protein sequence ID" value="OQU77087.1"/>
    <property type="molecule type" value="Genomic_DNA"/>
</dbReference>
<feature type="compositionally biased region" description="Basic and acidic residues" evidence="11">
    <location>
        <begin position="131"/>
        <end position="144"/>
    </location>
</feature>
<evidence type="ECO:0000256" key="12">
    <source>
        <dbReference type="SAM" id="Phobius"/>
    </source>
</evidence>
<evidence type="ECO:0000256" key="2">
    <source>
        <dbReference type="ARBA" id="ARBA00008361"/>
    </source>
</evidence>
<reference evidence="13 14" key="1">
    <citation type="journal article" date="2009" name="Nature">
        <title>The Sorghum bicolor genome and the diversification of grasses.</title>
        <authorList>
            <person name="Paterson A.H."/>
            <person name="Bowers J.E."/>
            <person name="Bruggmann R."/>
            <person name="Dubchak I."/>
            <person name="Grimwood J."/>
            <person name="Gundlach H."/>
            <person name="Haberer G."/>
            <person name="Hellsten U."/>
            <person name="Mitros T."/>
            <person name="Poliakov A."/>
            <person name="Schmutz J."/>
            <person name="Spannagl M."/>
            <person name="Tang H."/>
            <person name="Wang X."/>
            <person name="Wicker T."/>
            <person name="Bharti A.K."/>
            <person name="Chapman J."/>
            <person name="Feltus F.A."/>
            <person name="Gowik U."/>
            <person name="Grigoriev I.V."/>
            <person name="Lyons E."/>
            <person name="Maher C.A."/>
            <person name="Martis M."/>
            <person name="Narechania A."/>
            <person name="Otillar R.P."/>
            <person name="Penning B.W."/>
            <person name="Salamov A.A."/>
            <person name="Wang Y."/>
            <person name="Zhang L."/>
            <person name="Carpita N.C."/>
            <person name="Freeling M."/>
            <person name="Gingle A.R."/>
            <person name="Hash C.T."/>
            <person name="Keller B."/>
            <person name="Klein P."/>
            <person name="Kresovich S."/>
            <person name="McCann M.C."/>
            <person name="Ming R."/>
            <person name="Peterson D.G."/>
            <person name="Mehboob-ur-Rahman"/>
            <person name="Ware D."/>
            <person name="Westhoff P."/>
            <person name="Mayer K.F."/>
            <person name="Messing J."/>
            <person name="Rokhsar D.S."/>
        </authorList>
    </citation>
    <scope>NUCLEOTIDE SEQUENCE [LARGE SCALE GENOMIC DNA]</scope>
    <source>
        <strain evidence="14">cv. BTx623</strain>
    </source>
</reference>
<feature type="compositionally biased region" description="Basic and acidic residues" evidence="11">
    <location>
        <begin position="363"/>
        <end position="375"/>
    </location>
</feature>
<evidence type="ECO:0000256" key="3">
    <source>
        <dbReference type="ARBA" id="ARBA00022603"/>
    </source>
</evidence>
<keyword evidence="4" id="KW-0808">Transferase</keyword>
<dbReference type="PANTHER" id="PTHR10108">
    <property type="entry name" value="SAM-DEPENDENT METHYLTRANSFERASE"/>
    <property type="match status" value="1"/>
</dbReference>
<dbReference type="KEGG" id="sbi:8065615"/>
<keyword evidence="14" id="KW-1185">Reference proteome</keyword>
<dbReference type="Proteomes" id="UP000000768">
    <property type="component" value="Chromosome 10"/>
</dbReference>
<dbReference type="STRING" id="4558.A0A1W0VUW6"/>
<evidence type="ECO:0000256" key="5">
    <source>
        <dbReference type="ARBA" id="ARBA00022692"/>
    </source>
</evidence>
<proteinExistence type="inferred from homology"/>
<evidence type="ECO:0000256" key="7">
    <source>
        <dbReference type="ARBA" id="ARBA00022989"/>
    </source>
</evidence>
<feature type="compositionally biased region" description="Low complexity" evidence="11">
    <location>
        <begin position="301"/>
        <end position="310"/>
    </location>
</feature>
<dbReference type="OrthoDB" id="2013972at2759"/>
<dbReference type="GO" id="GO:0032259">
    <property type="term" value="P:methylation"/>
    <property type="evidence" value="ECO:0007669"/>
    <property type="project" value="UniProtKB-KW"/>
</dbReference>
<dbReference type="PROSITE" id="PS51257">
    <property type="entry name" value="PROKAR_LIPOPROTEIN"/>
    <property type="match status" value="1"/>
</dbReference>
<evidence type="ECO:0000256" key="6">
    <source>
        <dbReference type="ARBA" id="ARBA00022968"/>
    </source>
</evidence>
<dbReference type="AlphaFoldDB" id="A0A1W0VUW6"/>
<dbReference type="Gene3D" id="3.40.50.150">
    <property type="entry name" value="Vaccinia Virus protein VP39"/>
    <property type="match status" value="1"/>
</dbReference>
<dbReference type="InterPro" id="IPR029063">
    <property type="entry name" value="SAM-dependent_MTases_sf"/>
</dbReference>
<reference evidence="14" key="2">
    <citation type="journal article" date="2018" name="Plant J.">
        <title>The Sorghum bicolor reference genome: improved assembly, gene annotations, a transcriptome atlas, and signatures of genome organization.</title>
        <authorList>
            <person name="McCormick R.F."/>
            <person name="Truong S.K."/>
            <person name="Sreedasyam A."/>
            <person name="Jenkins J."/>
            <person name="Shu S."/>
            <person name="Sims D."/>
            <person name="Kennedy M."/>
            <person name="Amirebrahimi M."/>
            <person name="Weers B.D."/>
            <person name="McKinley B."/>
            <person name="Mattison A."/>
            <person name="Morishige D.T."/>
            <person name="Grimwood J."/>
            <person name="Schmutz J."/>
            <person name="Mullet J.E."/>
        </authorList>
    </citation>
    <scope>NUCLEOTIDE SEQUENCE [LARGE SCALE GENOMIC DNA]</scope>
    <source>
        <strain evidence="14">cv. BTx623</strain>
    </source>
</reference>
<name>A0A1W0VUW6_SORBI</name>
<feature type="compositionally biased region" description="Basic and acidic residues" evidence="11">
    <location>
        <begin position="315"/>
        <end position="328"/>
    </location>
</feature>
<keyword evidence="9" id="KW-0325">Glycoprotein</keyword>
<evidence type="ECO:0000256" key="11">
    <source>
        <dbReference type="SAM" id="MobiDB-lite"/>
    </source>
</evidence>
<evidence type="ECO:0000256" key="9">
    <source>
        <dbReference type="ARBA" id="ARBA00023180"/>
    </source>
</evidence>
<keyword evidence="5 12" id="KW-0812">Transmembrane</keyword>
<dbReference type="Gramene" id="OQU77087">
    <property type="protein sequence ID" value="OQU77087"/>
    <property type="gene ID" value="SORBI_3010G261900"/>
</dbReference>
<feature type="region of interest" description="Disordered" evidence="11">
    <location>
        <begin position="87"/>
        <end position="339"/>
    </location>
</feature>
<feature type="transmembrane region" description="Helical" evidence="12">
    <location>
        <begin position="32"/>
        <end position="52"/>
    </location>
</feature>